<evidence type="ECO:0000313" key="6">
    <source>
        <dbReference type="Proteomes" id="UP000565205"/>
    </source>
</evidence>
<dbReference type="PANTHER" id="PTHR43540:SF7">
    <property type="entry name" value="ISOCHORISMATASE FAMILY PROTEIN YECD"/>
    <property type="match status" value="1"/>
</dbReference>
<gene>
    <name evidence="3" type="ORF">FHR90_000843</name>
    <name evidence="4" type="ORF">HUK83_17415</name>
</gene>
<dbReference type="EMBL" id="JABXXQ010000644">
    <property type="protein sequence ID" value="NVN32105.1"/>
    <property type="molecule type" value="Genomic_DNA"/>
</dbReference>
<dbReference type="GO" id="GO:0016787">
    <property type="term" value="F:hydrolase activity"/>
    <property type="evidence" value="ECO:0007669"/>
    <property type="project" value="UniProtKB-KW"/>
</dbReference>
<dbReference type="EMBL" id="JACHXV010000003">
    <property type="protein sequence ID" value="MBB3173025.1"/>
    <property type="molecule type" value="Genomic_DNA"/>
</dbReference>
<proteinExistence type="predicted"/>
<sequence>MTDRLTLDPRRTALVLIDLQRGILALPGLTPHSADEVLSRCTALAERFRAAGAPVVLVHVDLAAAPPSQLVDQPMAGPPPADFAVLADGLERPGDIVVLKRHWGAFTGTELDLRLRRLQVDTIVLAGIATTIGVESTARNAWELGYNVVIAPDACSAPGEGLHAFSVTRTLPRIARLRDSEAITLG</sequence>
<evidence type="ECO:0000256" key="1">
    <source>
        <dbReference type="ARBA" id="ARBA00022801"/>
    </source>
</evidence>
<reference evidence="4 6" key="1">
    <citation type="submission" date="2020-06" db="EMBL/GenBank/DDBJ databases">
        <title>Description of novel acetic acid bacteria.</title>
        <authorList>
            <person name="Sombolestani A."/>
        </authorList>
    </citation>
    <scope>NUCLEOTIDE SEQUENCE [LARGE SCALE GENOMIC DNA]</scope>
    <source>
        <strain evidence="4 6">LMG 26838</strain>
    </source>
</reference>
<reference evidence="3 5" key="2">
    <citation type="submission" date="2020-08" db="EMBL/GenBank/DDBJ databases">
        <title>Genomic Encyclopedia of Type Strains, Phase III (KMG-III): the genomes of soil and plant-associated and newly described type strains.</title>
        <authorList>
            <person name="Whitman W."/>
        </authorList>
    </citation>
    <scope>NUCLEOTIDE SEQUENCE [LARGE SCALE GENOMIC DNA]</scope>
    <source>
        <strain evidence="3 5">CECT 8088</strain>
    </source>
</reference>
<evidence type="ECO:0000259" key="2">
    <source>
        <dbReference type="Pfam" id="PF00857"/>
    </source>
</evidence>
<dbReference type="AlphaFoldDB" id="A0A839UWI5"/>
<feature type="domain" description="Isochorismatase-like" evidence="2">
    <location>
        <begin position="12"/>
        <end position="181"/>
    </location>
</feature>
<keyword evidence="1" id="KW-0378">Hydrolase</keyword>
<dbReference type="Proteomes" id="UP000565205">
    <property type="component" value="Unassembled WGS sequence"/>
</dbReference>
<dbReference type="CDD" id="cd00431">
    <property type="entry name" value="cysteine_hydrolases"/>
    <property type="match status" value="1"/>
</dbReference>
<dbReference type="Proteomes" id="UP000557688">
    <property type="component" value="Unassembled WGS sequence"/>
</dbReference>
<dbReference type="InterPro" id="IPR000868">
    <property type="entry name" value="Isochorismatase-like_dom"/>
</dbReference>
<dbReference type="SUPFAM" id="SSF52499">
    <property type="entry name" value="Isochorismatase-like hydrolases"/>
    <property type="match status" value="1"/>
</dbReference>
<evidence type="ECO:0000313" key="4">
    <source>
        <dbReference type="EMBL" id="NVN32105.1"/>
    </source>
</evidence>
<dbReference type="InterPro" id="IPR050272">
    <property type="entry name" value="Isochorismatase-like_hydrls"/>
</dbReference>
<comment type="caution">
    <text evidence="3">The sequence shown here is derived from an EMBL/GenBank/DDBJ whole genome shotgun (WGS) entry which is preliminary data.</text>
</comment>
<keyword evidence="5" id="KW-1185">Reference proteome</keyword>
<dbReference type="PANTHER" id="PTHR43540">
    <property type="entry name" value="PEROXYUREIDOACRYLATE/UREIDOACRYLATE AMIDOHYDROLASE-RELATED"/>
    <property type="match status" value="1"/>
</dbReference>
<dbReference type="Gene3D" id="3.40.50.850">
    <property type="entry name" value="Isochorismatase-like"/>
    <property type="match status" value="1"/>
</dbReference>
<evidence type="ECO:0000313" key="5">
    <source>
        <dbReference type="Proteomes" id="UP000557688"/>
    </source>
</evidence>
<protein>
    <submittedName>
        <fullName evidence="4">Isochorismatase family protein</fullName>
    </submittedName>
    <submittedName>
        <fullName evidence="3">Nicotinamidase-related amidase</fullName>
    </submittedName>
</protein>
<evidence type="ECO:0000313" key="3">
    <source>
        <dbReference type="EMBL" id="MBB3173025.1"/>
    </source>
</evidence>
<dbReference type="Pfam" id="PF00857">
    <property type="entry name" value="Isochorismatase"/>
    <property type="match status" value="1"/>
</dbReference>
<dbReference type="InterPro" id="IPR036380">
    <property type="entry name" value="Isochorismatase-like_sf"/>
</dbReference>
<organism evidence="3 5">
    <name type="scientific">Endobacter medicaginis</name>
    <dbReference type="NCBI Taxonomy" id="1181271"/>
    <lineage>
        <taxon>Bacteria</taxon>
        <taxon>Pseudomonadati</taxon>
        <taxon>Pseudomonadota</taxon>
        <taxon>Alphaproteobacteria</taxon>
        <taxon>Acetobacterales</taxon>
        <taxon>Acetobacteraceae</taxon>
        <taxon>Endobacter</taxon>
    </lineage>
</organism>
<name>A0A839UWI5_9PROT</name>
<dbReference type="RefSeq" id="WP_176626813.1">
    <property type="nucleotide sequence ID" value="NZ_JABXXQ010000644.1"/>
</dbReference>
<accession>A0A839UWI5</accession>